<dbReference type="Pfam" id="PF00436">
    <property type="entry name" value="SSB"/>
    <property type="match status" value="1"/>
</dbReference>
<protein>
    <recommendedName>
        <fullName evidence="2 3">Single-stranded DNA-binding protein</fullName>
    </recommendedName>
</protein>
<evidence type="ECO:0000256" key="1">
    <source>
        <dbReference type="ARBA" id="ARBA00023125"/>
    </source>
</evidence>
<dbReference type="NCBIfam" id="TIGR00621">
    <property type="entry name" value="ssb"/>
    <property type="match status" value="1"/>
</dbReference>
<dbReference type="InterPro" id="IPR000424">
    <property type="entry name" value="Primosome_PriB/ssb"/>
</dbReference>
<dbReference type="AlphaFoldDB" id="A0A8T7M4T9"/>
<dbReference type="RefSeq" id="WP_341472141.1">
    <property type="nucleotide sequence ID" value="NZ_CP128402.1"/>
</dbReference>
<evidence type="ECO:0000256" key="2">
    <source>
        <dbReference type="PIRNR" id="PIRNR002070"/>
    </source>
</evidence>
<evidence type="ECO:0000313" key="7">
    <source>
        <dbReference type="Proteomes" id="UP001431572"/>
    </source>
</evidence>
<dbReference type="GO" id="GO:0006260">
    <property type="term" value="P:DNA replication"/>
    <property type="evidence" value="ECO:0007669"/>
    <property type="project" value="InterPro"/>
</dbReference>
<gene>
    <name evidence="4" type="ORF">HXX08_14705</name>
    <name evidence="5" type="ORF">OZ401_004998</name>
</gene>
<dbReference type="GO" id="GO:0009295">
    <property type="term" value="C:nucleoid"/>
    <property type="evidence" value="ECO:0007669"/>
    <property type="project" value="TreeGrafter"/>
</dbReference>
<reference evidence="5" key="2">
    <citation type="journal article" date="2024" name="Nature">
        <title>Anoxygenic phototroph of the Chloroflexota uses a type I reaction centre.</title>
        <authorList>
            <person name="Tsuji J.M."/>
            <person name="Shaw N.A."/>
            <person name="Nagashima S."/>
            <person name="Venkiteswaran J.J."/>
            <person name="Schiff S.L."/>
            <person name="Watanabe T."/>
            <person name="Fukui M."/>
            <person name="Hanada S."/>
            <person name="Tank M."/>
            <person name="Neufeld J.D."/>
        </authorList>
    </citation>
    <scope>NUCLEOTIDE SEQUENCE</scope>
    <source>
        <strain evidence="5">L227-S17</strain>
        <plasmid evidence="5 7">unnamed2</plasmid>
    </source>
</reference>
<proteinExistence type="predicted"/>
<sequence>MSGHHNRVILVGQILGEVELHLDEREEMVAHFTLITELKFKKKSGVIRESAEHRVVAWGELARLCGTNLVEGRLVLVEGRLRSYLTEDPRNGCRYLCFEIRAEQVRILDEP</sequence>
<name>A0A8T7M4T9_9CHLR</name>
<dbReference type="InterPro" id="IPR012340">
    <property type="entry name" value="NA-bd_OB-fold"/>
</dbReference>
<evidence type="ECO:0000313" key="6">
    <source>
        <dbReference type="Proteomes" id="UP000521676"/>
    </source>
</evidence>
<dbReference type="GO" id="GO:0003697">
    <property type="term" value="F:single-stranded DNA binding"/>
    <property type="evidence" value="ECO:0007669"/>
    <property type="project" value="InterPro"/>
</dbReference>
<keyword evidence="1 2" id="KW-0238">DNA-binding</keyword>
<dbReference type="CDD" id="cd04496">
    <property type="entry name" value="SSB_OBF"/>
    <property type="match status" value="1"/>
</dbReference>
<organism evidence="4 6">
    <name type="scientific">Candidatus Chlorohelix allophototropha</name>
    <dbReference type="NCBI Taxonomy" id="3003348"/>
    <lineage>
        <taxon>Bacteria</taxon>
        <taxon>Bacillati</taxon>
        <taxon>Chloroflexota</taxon>
        <taxon>Chloroflexia</taxon>
        <taxon>Candidatus Chloroheliales</taxon>
        <taxon>Candidatus Chloroheliaceae</taxon>
        <taxon>Candidatus Chlorohelix</taxon>
    </lineage>
</organism>
<keyword evidence="7" id="KW-1185">Reference proteome</keyword>
<dbReference type="Proteomes" id="UP000521676">
    <property type="component" value="Unassembled WGS sequence"/>
</dbReference>
<evidence type="ECO:0000313" key="5">
    <source>
        <dbReference type="EMBL" id="WJW70267.1"/>
    </source>
</evidence>
<keyword evidence="5" id="KW-0614">Plasmid</keyword>
<dbReference type="Proteomes" id="UP001431572">
    <property type="component" value="Plasmid unnamed2"/>
</dbReference>
<dbReference type="PANTHER" id="PTHR10302:SF27">
    <property type="entry name" value="SINGLE-STRANDED DNA-BINDING PROTEIN"/>
    <property type="match status" value="1"/>
</dbReference>
<dbReference type="EMBL" id="CP128402">
    <property type="protein sequence ID" value="WJW70267.1"/>
    <property type="molecule type" value="Genomic_DNA"/>
</dbReference>
<reference evidence="4 6" key="1">
    <citation type="submission" date="2020-06" db="EMBL/GenBank/DDBJ databases">
        <title>Anoxygenic phototrophic Chloroflexota member uses a Type I reaction center.</title>
        <authorList>
            <person name="Tsuji J.M."/>
            <person name="Shaw N.A."/>
            <person name="Nagashima S."/>
            <person name="Venkiteswaran J."/>
            <person name="Schiff S.L."/>
            <person name="Hanada S."/>
            <person name="Tank M."/>
            <person name="Neufeld J.D."/>
        </authorList>
    </citation>
    <scope>NUCLEOTIDE SEQUENCE [LARGE SCALE GENOMIC DNA]</scope>
    <source>
        <strain evidence="4">L227-S17</strain>
    </source>
</reference>
<dbReference type="PROSITE" id="PS50935">
    <property type="entry name" value="SSB"/>
    <property type="match status" value="1"/>
</dbReference>
<evidence type="ECO:0000313" key="4">
    <source>
        <dbReference type="EMBL" id="NWJ47108.1"/>
    </source>
</evidence>
<dbReference type="PIRSF" id="PIRSF002070">
    <property type="entry name" value="SSB"/>
    <property type="match status" value="1"/>
</dbReference>
<dbReference type="SUPFAM" id="SSF50249">
    <property type="entry name" value="Nucleic acid-binding proteins"/>
    <property type="match status" value="1"/>
</dbReference>
<dbReference type="Gene3D" id="2.40.50.140">
    <property type="entry name" value="Nucleic acid-binding proteins"/>
    <property type="match status" value="1"/>
</dbReference>
<dbReference type="InterPro" id="IPR011344">
    <property type="entry name" value="ssDNA-bd"/>
</dbReference>
<dbReference type="PANTHER" id="PTHR10302">
    <property type="entry name" value="SINGLE-STRANDED DNA-BINDING PROTEIN"/>
    <property type="match status" value="1"/>
</dbReference>
<dbReference type="EMBL" id="JACATZ010000002">
    <property type="protein sequence ID" value="NWJ47108.1"/>
    <property type="molecule type" value="Genomic_DNA"/>
</dbReference>
<evidence type="ECO:0000256" key="3">
    <source>
        <dbReference type="RuleBase" id="RU000524"/>
    </source>
</evidence>
<geneLocation type="plasmid" evidence="5 7">
    <name>unnamed2</name>
</geneLocation>
<accession>A0A8T7M4T9</accession>